<protein>
    <submittedName>
        <fullName evidence="2">Uncharacterized protein</fullName>
    </submittedName>
</protein>
<dbReference type="PANTHER" id="PTHR31973">
    <property type="entry name" value="POLYPROTEIN, PUTATIVE-RELATED"/>
    <property type="match status" value="1"/>
</dbReference>
<feature type="compositionally biased region" description="Basic and acidic residues" evidence="1">
    <location>
        <begin position="1"/>
        <end position="12"/>
    </location>
</feature>
<dbReference type="EMBL" id="SDMP01000009">
    <property type="protein sequence ID" value="RYR39500.1"/>
    <property type="molecule type" value="Genomic_DNA"/>
</dbReference>
<dbReference type="PANTHER" id="PTHR31973:SF187">
    <property type="entry name" value="MUTATOR TRANSPOSASE MUDRA PROTEIN"/>
    <property type="match status" value="1"/>
</dbReference>
<evidence type="ECO:0000256" key="1">
    <source>
        <dbReference type="SAM" id="MobiDB-lite"/>
    </source>
</evidence>
<comment type="caution">
    <text evidence="2">The sequence shown here is derived from an EMBL/GenBank/DDBJ whole genome shotgun (WGS) entry which is preliminary data.</text>
</comment>
<dbReference type="AlphaFoldDB" id="A0A445BLF7"/>
<dbReference type="Proteomes" id="UP000289738">
    <property type="component" value="Chromosome A09"/>
</dbReference>
<accession>A0A445BLF7</accession>
<feature type="compositionally biased region" description="Basic residues" evidence="1">
    <location>
        <begin position="13"/>
        <end position="22"/>
    </location>
</feature>
<evidence type="ECO:0000313" key="2">
    <source>
        <dbReference type="EMBL" id="RYR39500.1"/>
    </source>
</evidence>
<reference evidence="2 3" key="1">
    <citation type="submission" date="2019-01" db="EMBL/GenBank/DDBJ databases">
        <title>Sequencing of cultivated peanut Arachis hypogaea provides insights into genome evolution and oil improvement.</title>
        <authorList>
            <person name="Chen X."/>
        </authorList>
    </citation>
    <scope>NUCLEOTIDE SEQUENCE [LARGE SCALE GENOMIC DNA]</scope>
    <source>
        <strain evidence="3">cv. Fuhuasheng</strain>
        <tissue evidence="2">Leaves</tissue>
    </source>
</reference>
<feature type="region of interest" description="Disordered" evidence="1">
    <location>
        <begin position="1"/>
        <end position="26"/>
    </location>
</feature>
<evidence type="ECO:0000313" key="3">
    <source>
        <dbReference type="Proteomes" id="UP000289738"/>
    </source>
</evidence>
<organism evidence="2 3">
    <name type="scientific">Arachis hypogaea</name>
    <name type="common">Peanut</name>
    <dbReference type="NCBI Taxonomy" id="3818"/>
    <lineage>
        <taxon>Eukaryota</taxon>
        <taxon>Viridiplantae</taxon>
        <taxon>Streptophyta</taxon>
        <taxon>Embryophyta</taxon>
        <taxon>Tracheophyta</taxon>
        <taxon>Spermatophyta</taxon>
        <taxon>Magnoliopsida</taxon>
        <taxon>eudicotyledons</taxon>
        <taxon>Gunneridae</taxon>
        <taxon>Pentapetalae</taxon>
        <taxon>rosids</taxon>
        <taxon>fabids</taxon>
        <taxon>Fabales</taxon>
        <taxon>Fabaceae</taxon>
        <taxon>Papilionoideae</taxon>
        <taxon>50 kb inversion clade</taxon>
        <taxon>dalbergioids sensu lato</taxon>
        <taxon>Dalbergieae</taxon>
        <taxon>Pterocarpus clade</taxon>
        <taxon>Arachis</taxon>
    </lineage>
</organism>
<sequence>MTGKEVQKEKAKARLRAKRKAKAKEDALIVGETNNASEGDHNQNARKTVSEAVVDKQICEKKDCPWIIYCAGNSRSEGYQIKTFNPVHTYGREFGSNMADQSWVADKLSKRLLSHPRLTHAEACDHIKIDYNVIISDKLLCQSLKIARERYVGNEKSQYGKGLMPALKDVMLNVHHRNCVRHIWKNFTNKYKSKQLKNVVWACAKSSTIAEFSHWSELDNITNNMTEVWNAKIVQYKEKSILTILEELRCYIMRSMAQHKRVLSTYVGTVALVQQKRVEDIMKESKYWTAQ</sequence>
<name>A0A445BLF7_ARAHY</name>
<proteinExistence type="predicted"/>
<keyword evidence="3" id="KW-1185">Reference proteome</keyword>
<gene>
    <name evidence="2" type="ORF">Ahy_A09g045057</name>
</gene>